<comment type="caution">
    <text evidence="7">The sequence shown here is derived from an EMBL/GenBank/DDBJ whole genome shotgun (WGS) entry which is preliminary data.</text>
</comment>
<feature type="transmembrane region" description="Helical" evidence="6">
    <location>
        <begin position="294"/>
        <end position="313"/>
    </location>
</feature>
<evidence type="ECO:0000256" key="5">
    <source>
        <dbReference type="ARBA" id="ARBA00023136"/>
    </source>
</evidence>
<dbReference type="AlphaFoldDB" id="A0A7W6LHI5"/>
<feature type="transmembrane region" description="Helical" evidence="6">
    <location>
        <begin position="29"/>
        <end position="50"/>
    </location>
</feature>
<protein>
    <submittedName>
        <fullName evidence="7">Branched-chain amino acid transport system permease protein</fullName>
    </submittedName>
</protein>
<dbReference type="GO" id="GO:0015658">
    <property type="term" value="F:branched-chain amino acid transmembrane transporter activity"/>
    <property type="evidence" value="ECO:0007669"/>
    <property type="project" value="InterPro"/>
</dbReference>
<feature type="transmembrane region" description="Helical" evidence="6">
    <location>
        <begin position="127"/>
        <end position="145"/>
    </location>
</feature>
<evidence type="ECO:0000256" key="1">
    <source>
        <dbReference type="ARBA" id="ARBA00004651"/>
    </source>
</evidence>
<feature type="transmembrane region" description="Helical" evidence="6">
    <location>
        <begin position="56"/>
        <end position="89"/>
    </location>
</feature>
<reference evidence="7 8" key="1">
    <citation type="submission" date="2020-08" db="EMBL/GenBank/DDBJ databases">
        <title>Genomic Encyclopedia of Type Strains, Phase IV (KMG-IV): sequencing the most valuable type-strain genomes for metagenomic binning, comparative biology and taxonomic classification.</title>
        <authorList>
            <person name="Goeker M."/>
        </authorList>
    </citation>
    <scope>NUCLEOTIDE SEQUENCE [LARGE SCALE GENOMIC DNA]</scope>
    <source>
        <strain evidence="7 8">DSM 29514</strain>
    </source>
</reference>
<keyword evidence="5 6" id="KW-0472">Membrane</keyword>
<evidence type="ECO:0000256" key="6">
    <source>
        <dbReference type="SAM" id="Phobius"/>
    </source>
</evidence>
<dbReference type="GO" id="GO:0005886">
    <property type="term" value="C:plasma membrane"/>
    <property type="evidence" value="ECO:0007669"/>
    <property type="project" value="UniProtKB-SubCell"/>
</dbReference>
<organism evidence="7 8">
    <name type="scientific">Rhizobium rhizoryzae</name>
    <dbReference type="NCBI Taxonomy" id="451876"/>
    <lineage>
        <taxon>Bacteria</taxon>
        <taxon>Pseudomonadati</taxon>
        <taxon>Pseudomonadota</taxon>
        <taxon>Alphaproteobacteria</taxon>
        <taxon>Hyphomicrobiales</taxon>
        <taxon>Rhizobiaceae</taxon>
        <taxon>Rhizobium/Agrobacterium group</taxon>
        <taxon>Rhizobium</taxon>
    </lineage>
</organism>
<sequence>MAEIHTSTVPSDALDDRSVSKSEITARRLALIAGLLLLLVAPFLIYPVFIMKVLCFALFAAAFNLLIGYTGLLSFGHAAFFGGAAYFTAHSVKEWGVPPELGILIGTAGGAALGLIMGFFAIRRQGIYFSMITLSLAQMFFFFCLQAKFTHGEDGIQSVPRGHLFGFIDLSQPIAMYYTVAAIFLIGVFIIWRFVHSPFGMILKSIRENEQRAISLGYSVARYKLGAFVMSAALAGLAGGTKALVFQFATLTDVGWQTSGEVILMTLLGGIGTMLGPILGSAIVVMLGNYLATTGFPVTIITGAVFMICVLVFRRGVVGELAASRIGRKFGLARWL</sequence>
<keyword evidence="2" id="KW-1003">Cell membrane</keyword>
<evidence type="ECO:0000313" key="7">
    <source>
        <dbReference type="EMBL" id="MBB4144351.1"/>
    </source>
</evidence>
<evidence type="ECO:0000256" key="4">
    <source>
        <dbReference type="ARBA" id="ARBA00022989"/>
    </source>
</evidence>
<dbReference type="Pfam" id="PF02653">
    <property type="entry name" value="BPD_transp_2"/>
    <property type="match status" value="1"/>
</dbReference>
<feature type="transmembrane region" description="Helical" evidence="6">
    <location>
        <begin position="262"/>
        <end position="288"/>
    </location>
</feature>
<dbReference type="Proteomes" id="UP000519897">
    <property type="component" value="Unassembled WGS sequence"/>
</dbReference>
<dbReference type="EMBL" id="JACIEC010000003">
    <property type="protein sequence ID" value="MBB4144351.1"/>
    <property type="molecule type" value="Genomic_DNA"/>
</dbReference>
<feature type="transmembrane region" description="Helical" evidence="6">
    <location>
        <begin position="225"/>
        <end position="250"/>
    </location>
</feature>
<dbReference type="InterPro" id="IPR001851">
    <property type="entry name" value="ABC_transp_permease"/>
</dbReference>
<feature type="transmembrane region" description="Helical" evidence="6">
    <location>
        <begin position="175"/>
        <end position="195"/>
    </location>
</feature>
<feature type="transmembrane region" description="Helical" evidence="6">
    <location>
        <begin position="101"/>
        <end position="121"/>
    </location>
</feature>
<dbReference type="RefSeq" id="WP_062556460.1">
    <property type="nucleotide sequence ID" value="NZ_CP049249.1"/>
</dbReference>
<evidence type="ECO:0000256" key="3">
    <source>
        <dbReference type="ARBA" id="ARBA00022692"/>
    </source>
</evidence>
<comment type="subcellular location">
    <subcellularLocation>
        <location evidence="1">Cell membrane</location>
        <topology evidence="1">Multi-pass membrane protein</topology>
    </subcellularLocation>
</comment>
<dbReference type="PANTHER" id="PTHR30482:SF17">
    <property type="entry name" value="ABC TRANSPORTER ATP-BINDING PROTEIN"/>
    <property type="match status" value="1"/>
</dbReference>
<proteinExistence type="predicted"/>
<name>A0A7W6LHI5_9HYPH</name>
<evidence type="ECO:0000256" key="2">
    <source>
        <dbReference type="ARBA" id="ARBA00022475"/>
    </source>
</evidence>
<keyword evidence="8" id="KW-1185">Reference proteome</keyword>
<dbReference type="InterPro" id="IPR043428">
    <property type="entry name" value="LivM-like"/>
</dbReference>
<dbReference type="CDD" id="cd06581">
    <property type="entry name" value="TM_PBP1_LivM_like"/>
    <property type="match status" value="1"/>
</dbReference>
<gene>
    <name evidence="7" type="ORF">GGQ72_002908</name>
</gene>
<accession>A0A7W6LHI5</accession>
<dbReference type="PANTHER" id="PTHR30482">
    <property type="entry name" value="HIGH-AFFINITY BRANCHED-CHAIN AMINO ACID TRANSPORT SYSTEM PERMEASE"/>
    <property type="match status" value="1"/>
</dbReference>
<evidence type="ECO:0000313" key="8">
    <source>
        <dbReference type="Proteomes" id="UP000519897"/>
    </source>
</evidence>
<keyword evidence="4 6" id="KW-1133">Transmembrane helix</keyword>
<keyword evidence="3 6" id="KW-0812">Transmembrane</keyword>